<dbReference type="SUPFAM" id="SSF54427">
    <property type="entry name" value="NTF2-like"/>
    <property type="match status" value="1"/>
</dbReference>
<keyword evidence="2" id="KW-1185">Reference proteome</keyword>
<gene>
    <name evidence="1" type="ORF">CROQUDRAFT_658431</name>
</gene>
<name>A0A9P6NL98_9BASI</name>
<protein>
    <submittedName>
        <fullName evidence="1">Uncharacterized protein</fullName>
    </submittedName>
</protein>
<reference evidence="1" key="1">
    <citation type="submission" date="2013-11" db="EMBL/GenBank/DDBJ databases">
        <title>Genome sequence of the fusiform rust pathogen reveals effectors for host alternation and coevolution with pine.</title>
        <authorList>
            <consortium name="DOE Joint Genome Institute"/>
            <person name="Smith K."/>
            <person name="Pendleton A."/>
            <person name="Kubisiak T."/>
            <person name="Anderson C."/>
            <person name="Salamov A."/>
            <person name="Aerts A."/>
            <person name="Riley R."/>
            <person name="Clum A."/>
            <person name="Lindquist E."/>
            <person name="Ence D."/>
            <person name="Campbell M."/>
            <person name="Kronenberg Z."/>
            <person name="Feau N."/>
            <person name="Dhillon B."/>
            <person name="Hamelin R."/>
            <person name="Burleigh J."/>
            <person name="Smith J."/>
            <person name="Yandell M."/>
            <person name="Nelson C."/>
            <person name="Grigoriev I."/>
            <person name="Davis J."/>
        </authorList>
    </citation>
    <scope>NUCLEOTIDE SEQUENCE</scope>
    <source>
        <strain evidence="1">G11</strain>
    </source>
</reference>
<dbReference type="EMBL" id="MU167273">
    <property type="protein sequence ID" value="KAG0145640.1"/>
    <property type="molecule type" value="Genomic_DNA"/>
</dbReference>
<organism evidence="1 2">
    <name type="scientific">Cronartium quercuum f. sp. fusiforme G11</name>
    <dbReference type="NCBI Taxonomy" id="708437"/>
    <lineage>
        <taxon>Eukaryota</taxon>
        <taxon>Fungi</taxon>
        <taxon>Dikarya</taxon>
        <taxon>Basidiomycota</taxon>
        <taxon>Pucciniomycotina</taxon>
        <taxon>Pucciniomycetes</taxon>
        <taxon>Pucciniales</taxon>
        <taxon>Coleosporiaceae</taxon>
        <taxon>Cronartium</taxon>
    </lineage>
</organism>
<dbReference type="PANTHER" id="PTHR34213:SF2">
    <property type="entry name" value="NUCLEAR TRANSPORT FACTOR 2 (NTF2) FAMILY PROTEIN"/>
    <property type="match status" value="1"/>
</dbReference>
<evidence type="ECO:0000313" key="2">
    <source>
        <dbReference type="Proteomes" id="UP000886653"/>
    </source>
</evidence>
<dbReference type="AlphaFoldDB" id="A0A9P6NL98"/>
<comment type="caution">
    <text evidence="1">The sequence shown here is derived from an EMBL/GenBank/DDBJ whole genome shotgun (WGS) entry which is preliminary data.</text>
</comment>
<dbReference type="OrthoDB" id="2400485at2759"/>
<sequence>MASDSQSSDHGLILNDQQKQIVQDSLDLFCCKPSLEILHRSWSTSAHFGDPIAYCDGFDQYAPQWFAMPKLFPKSETLKWKVVKVEPNLIEWEQTQEYTIWGFNYVKTMESIVHVELGEDGKIIKFEDRWEGKEPSSNALIMIFRKLNARVVPYMINIPKDDKKNS</sequence>
<dbReference type="Proteomes" id="UP000886653">
    <property type="component" value="Unassembled WGS sequence"/>
</dbReference>
<accession>A0A9P6NL98</accession>
<proteinExistence type="predicted"/>
<dbReference type="InterPro" id="IPR032710">
    <property type="entry name" value="NTF2-like_dom_sf"/>
</dbReference>
<dbReference type="PANTHER" id="PTHR34213">
    <property type="entry name" value="NUCLEAR TRANSPORT FACTOR 2 (NTF2) FAMILY PROTEIN"/>
    <property type="match status" value="1"/>
</dbReference>
<evidence type="ECO:0000313" key="1">
    <source>
        <dbReference type="EMBL" id="KAG0145640.1"/>
    </source>
</evidence>